<evidence type="ECO:0000256" key="8">
    <source>
        <dbReference type="RuleBase" id="RU363064"/>
    </source>
</evidence>
<dbReference type="InterPro" id="IPR001463">
    <property type="entry name" value="Na/Ala_symport"/>
</dbReference>
<dbReference type="PRINTS" id="PR00175">
    <property type="entry name" value="NAALASMPORT"/>
</dbReference>
<keyword evidence="3 8" id="KW-0813">Transport</keyword>
<organism evidence="9 10">
    <name type="scientific">Pseudoramibacter alactolyticus ATCC 23263</name>
    <dbReference type="NCBI Taxonomy" id="887929"/>
    <lineage>
        <taxon>Bacteria</taxon>
        <taxon>Bacillati</taxon>
        <taxon>Bacillota</taxon>
        <taxon>Clostridia</taxon>
        <taxon>Eubacteriales</taxon>
        <taxon>Eubacteriaceae</taxon>
        <taxon>Pseudoramibacter</taxon>
    </lineage>
</organism>
<feature type="transmembrane region" description="Helical" evidence="8">
    <location>
        <begin position="74"/>
        <end position="94"/>
    </location>
</feature>
<evidence type="ECO:0000256" key="2">
    <source>
        <dbReference type="ARBA" id="ARBA00009261"/>
    </source>
</evidence>
<dbReference type="HOGENOM" id="CLU_024867_0_1_9"/>
<evidence type="ECO:0000256" key="3">
    <source>
        <dbReference type="ARBA" id="ARBA00022448"/>
    </source>
</evidence>
<feature type="transmembrane region" description="Helical" evidence="8">
    <location>
        <begin position="13"/>
        <end position="33"/>
    </location>
</feature>
<comment type="subcellular location">
    <subcellularLocation>
        <location evidence="1 8">Cell membrane</location>
        <topology evidence="1 8">Multi-pass membrane protein</topology>
    </subcellularLocation>
</comment>
<evidence type="ECO:0000313" key="10">
    <source>
        <dbReference type="Proteomes" id="UP000004754"/>
    </source>
</evidence>
<feature type="transmembrane region" description="Helical" evidence="8">
    <location>
        <begin position="368"/>
        <end position="391"/>
    </location>
</feature>
<comment type="caution">
    <text evidence="9">The sequence shown here is derived from an EMBL/GenBank/DDBJ whole genome shotgun (WGS) entry which is preliminary data.</text>
</comment>
<dbReference type="STRING" id="887929.HMP0721_1400"/>
<feature type="transmembrane region" description="Helical" evidence="8">
    <location>
        <begin position="263"/>
        <end position="281"/>
    </location>
</feature>
<protein>
    <submittedName>
        <fullName evidence="9">Amino acid carrier protein</fullName>
    </submittedName>
</protein>
<evidence type="ECO:0000256" key="5">
    <source>
        <dbReference type="ARBA" id="ARBA00022692"/>
    </source>
</evidence>
<dbReference type="Proteomes" id="UP000004754">
    <property type="component" value="Unassembled WGS sequence"/>
</dbReference>
<evidence type="ECO:0000256" key="4">
    <source>
        <dbReference type="ARBA" id="ARBA00022475"/>
    </source>
</evidence>
<dbReference type="PANTHER" id="PTHR30330:SF3">
    <property type="entry name" value="TRANSCRIPTIONAL REGULATOR, LRP FAMILY"/>
    <property type="match status" value="1"/>
</dbReference>
<keyword evidence="8" id="KW-0769">Symport</keyword>
<feature type="transmembrane region" description="Helical" evidence="8">
    <location>
        <begin position="411"/>
        <end position="431"/>
    </location>
</feature>
<name>E6MHB5_9FIRM</name>
<dbReference type="GO" id="GO:0005283">
    <property type="term" value="F:amino acid:sodium symporter activity"/>
    <property type="evidence" value="ECO:0007669"/>
    <property type="project" value="InterPro"/>
</dbReference>
<dbReference type="PROSITE" id="PS00873">
    <property type="entry name" value="NA_ALANINE_SYMP"/>
    <property type="match status" value="1"/>
</dbReference>
<comment type="similarity">
    <text evidence="2 8">Belongs to the alanine or glycine:cation symporter (AGCS) (TC 2.A.25) family.</text>
</comment>
<dbReference type="Pfam" id="PF01235">
    <property type="entry name" value="Na_Ala_symp"/>
    <property type="match status" value="1"/>
</dbReference>
<accession>E6MHB5</accession>
<dbReference type="RefSeq" id="WP_006598822.1">
    <property type="nucleotide sequence ID" value="NZ_GL622359.1"/>
</dbReference>
<keyword evidence="6 8" id="KW-1133">Transmembrane helix</keyword>
<feature type="transmembrane region" description="Helical" evidence="8">
    <location>
        <begin position="322"/>
        <end position="348"/>
    </location>
</feature>
<evidence type="ECO:0000256" key="1">
    <source>
        <dbReference type="ARBA" id="ARBA00004651"/>
    </source>
</evidence>
<dbReference type="EMBL" id="AEQN01000016">
    <property type="protein sequence ID" value="EFV02005.1"/>
    <property type="molecule type" value="Genomic_DNA"/>
</dbReference>
<dbReference type="AlphaFoldDB" id="E6MHB5"/>
<keyword evidence="5 8" id="KW-0812">Transmembrane</keyword>
<reference evidence="9 10" key="1">
    <citation type="submission" date="2010-12" db="EMBL/GenBank/DDBJ databases">
        <authorList>
            <person name="Muzny D."/>
            <person name="Qin X."/>
            <person name="Deng J."/>
            <person name="Jiang H."/>
            <person name="Liu Y."/>
            <person name="Qu J."/>
            <person name="Song X.-Z."/>
            <person name="Zhang L."/>
            <person name="Thornton R."/>
            <person name="Coyle M."/>
            <person name="Francisco L."/>
            <person name="Jackson L."/>
            <person name="Javaid M."/>
            <person name="Korchina V."/>
            <person name="Kovar C."/>
            <person name="Mata R."/>
            <person name="Mathew T."/>
            <person name="Ngo R."/>
            <person name="Nguyen L."/>
            <person name="Nguyen N."/>
            <person name="Okwuonu G."/>
            <person name="Ongeri F."/>
            <person name="Pham C."/>
            <person name="Simmons D."/>
            <person name="Wilczek-Boney K."/>
            <person name="Hale W."/>
            <person name="Jakkamsetti A."/>
            <person name="Pham P."/>
            <person name="Ruth R."/>
            <person name="San Lucas F."/>
            <person name="Warren J."/>
            <person name="Zhang J."/>
            <person name="Zhao Z."/>
            <person name="Zhou C."/>
            <person name="Zhu D."/>
            <person name="Lee S."/>
            <person name="Bess C."/>
            <person name="Blankenburg K."/>
            <person name="Forbes L."/>
            <person name="Fu Q."/>
            <person name="Gubbala S."/>
            <person name="Hirani K."/>
            <person name="Jayaseelan J.C."/>
            <person name="Lara F."/>
            <person name="Munidasa M."/>
            <person name="Palculict T."/>
            <person name="Patil S."/>
            <person name="Pu L.-L."/>
            <person name="Saada N."/>
            <person name="Tang L."/>
            <person name="Weissenberger G."/>
            <person name="Zhu Y."/>
            <person name="Hemphill L."/>
            <person name="Shang Y."/>
            <person name="Youmans B."/>
            <person name="Ayvaz T."/>
            <person name="Ross M."/>
            <person name="Santibanez J."/>
            <person name="Aqrawi P."/>
            <person name="Gross S."/>
            <person name="Joshi V."/>
            <person name="Fowler G."/>
            <person name="Nazareth L."/>
            <person name="Reid J."/>
            <person name="Worley K."/>
            <person name="Petrosino J."/>
            <person name="Highlander S."/>
            <person name="Gibbs R."/>
        </authorList>
    </citation>
    <scope>NUCLEOTIDE SEQUENCE [LARGE SCALE GENOMIC DNA]</scope>
    <source>
        <strain evidence="9 10">ATCC 23263</strain>
    </source>
</reference>
<feature type="transmembrane region" description="Helical" evidence="8">
    <location>
        <begin position="100"/>
        <end position="121"/>
    </location>
</feature>
<dbReference type="GO" id="GO:0005886">
    <property type="term" value="C:plasma membrane"/>
    <property type="evidence" value="ECO:0007669"/>
    <property type="project" value="UniProtKB-SubCell"/>
</dbReference>
<feature type="transmembrane region" description="Helical" evidence="8">
    <location>
        <begin position="150"/>
        <end position="176"/>
    </location>
</feature>
<evidence type="ECO:0000313" key="9">
    <source>
        <dbReference type="EMBL" id="EFV02005.1"/>
    </source>
</evidence>
<proteinExistence type="inferred from homology"/>
<dbReference type="OrthoDB" id="9804874at2"/>
<feature type="transmembrane region" description="Helical" evidence="8">
    <location>
        <begin position="443"/>
        <end position="462"/>
    </location>
</feature>
<feature type="transmembrane region" description="Helical" evidence="8">
    <location>
        <begin position="196"/>
        <end position="216"/>
    </location>
</feature>
<dbReference type="Gene3D" id="1.20.1740.10">
    <property type="entry name" value="Amino acid/polyamine transporter I"/>
    <property type="match status" value="1"/>
</dbReference>
<keyword evidence="10" id="KW-1185">Reference proteome</keyword>
<evidence type="ECO:0000256" key="7">
    <source>
        <dbReference type="ARBA" id="ARBA00023136"/>
    </source>
</evidence>
<sequence>MQTFTHFLDAANAAVWGIPMLILLVGTGIFLSIRLGFLQFRRFGHVLRETVGKLFAGEGGGDGALTPVQAMTTALAGTVGTGNIAGVAGAISLGGPGAIFWMWVAALFGMCTKFSEIVLAVHFRERNRLGDWIGGPMYYIKNGLGERWRFLGALFAFFAAIAAIGTGNLTQINTIATSVGAIFKAYHPAMTAGQLQIVYCAVGVVGAVLTVMVLFGGMQRIGVVTEKLVPVMALVYIGATLAVVIGHASALGSVFALIFESAFSPRAVGGGLAGVAVVQVVKAGFGRGIFSNEAGLGTAPIAHAAANVSHPVRQGLFGVFEVFADTIVICTLTALTILISGCAPAFYGRTAGTDLTISAFATTFGGKAAAIIIAVCITMFAFSTLLSWSLYGARATEFLFGTKSIKVYQAFYILFVIVGANVQLAVVWQIADTMNALMAIPNLIAVLALSPTVVQLAGDYFAKRRHERPRISREINASDRSAS</sequence>
<dbReference type="eggNOG" id="COG1115">
    <property type="taxonomic scope" value="Bacteria"/>
</dbReference>
<dbReference type="NCBIfam" id="TIGR00835">
    <property type="entry name" value="agcS"/>
    <property type="match status" value="1"/>
</dbReference>
<keyword evidence="7 8" id="KW-0472">Membrane</keyword>
<keyword evidence="4 8" id="KW-1003">Cell membrane</keyword>
<evidence type="ECO:0000256" key="6">
    <source>
        <dbReference type="ARBA" id="ARBA00022989"/>
    </source>
</evidence>
<dbReference type="PANTHER" id="PTHR30330">
    <property type="entry name" value="AGSS FAMILY TRANSPORTER, SODIUM-ALANINE"/>
    <property type="match status" value="1"/>
</dbReference>
<gene>
    <name evidence="9" type="primary">agcS</name>
    <name evidence="9" type="ORF">HMP0721_1400</name>
</gene>
<feature type="transmembrane region" description="Helical" evidence="8">
    <location>
        <begin position="228"/>
        <end position="257"/>
    </location>
</feature>